<name>A0A855IVX9_9VIBR</name>
<dbReference type="EMBL" id="MCZJ01000004">
    <property type="protein sequence ID" value="PMM62133.1"/>
    <property type="molecule type" value="Genomic_DNA"/>
</dbReference>
<sequence length="367" mass="41627">MDCVRKIVYRQLTDADFFNINKPRDMESGGGGQTYIDFPTRNVSVEDWESFFSDINDVNRTIAAQGPSWQFPVFSLGLDSSSSTPMQNLKVYQRRGASICISSQKLDSSRTNRVRAWHPNSGFPYPADNTQRNLCPAGLMVYLAATDSGKVWAGWYLNDGTTTLPFSGYQLPQLNEMFETHHDQEGYSGLITLPRNTLFIDPQDLNTPLKTNHPTTPPVVSNPPVQINEEQHIDDQFLEDTSSNTPVTQQERVVQIRQRNRRLVSTLKSLYNHRCQVTGTEFLFQKKDGTYYTEAHHLIPLGEGGFDRAENLIVISPQIHSMLHHANVTGLDLNNITFDDRGYGYLNFHINNKPFTITWNPSHASLL</sequence>
<dbReference type="RefSeq" id="WP_102554666.1">
    <property type="nucleotide sequence ID" value="NZ_MCZJ01000004.1"/>
</dbReference>
<dbReference type="Gene3D" id="1.10.30.50">
    <property type="match status" value="1"/>
</dbReference>
<reference evidence="2" key="1">
    <citation type="submission" date="2016-07" db="EMBL/GenBank/DDBJ databases">
        <title>Nontailed viruses are major unrecognized killers of bacteria in the ocean.</title>
        <authorList>
            <person name="Kauffman K."/>
            <person name="Hussain F."/>
            <person name="Yang J."/>
            <person name="Arevalo P."/>
            <person name="Brown J."/>
            <person name="Cutler M."/>
            <person name="Kelly L."/>
            <person name="Polz M.F."/>
        </authorList>
    </citation>
    <scope>NUCLEOTIDE SEQUENCE [LARGE SCALE GENOMIC DNA]</scope>
    <source>
        <strain evidence="2">10N.261.48.A1</strain>
    </source>
</reference>
<protein>
    <recommendedName>
        <fullName evidence="3">HNH nuclease domain-containing protein</fullName>
    </recommendedName>
</protein>
<dbReference type="Proteomes" id="UP000235554">
    <property type="component" value="Unassembled WGS sequence"/>
</dbReference>
<gene>
    <name evidence="1" type="ORF">BCT50_16585</name>
</gene>
<organism evidence="1 2">
    <name type="scientific">Vibrio lentus</name>
    <dbReference type="NCBI Taxonomy" id="136468"/>
    <lineage>
        <taxon>Bacteria</taxon>
        <taxon>Pseudomonadati</taxon>
        <taxon>Pseudomonadota</taxon>
        <taxon>Gammaproteobacteria</taxon>
        <taxon>Vibrionales</taxon>
        <taxon>Vibrionaceae</taxon>
        <taxon>Vibrio</taxon>
    </lineage>
</organism>
<proteinExistence type="predicted"/>
<dbReference type="InterPro" id="IPR003615">
    <property type="entry name" value="HNH_nuc"/>
</dbReference>
<dbReference type="CDD" id="cd00085">
    <property type="entry name" value="HNHc"/>
    <property type="match status" value="1"/>
</dbReference>
<accession>A0A855IVX9</accession>
<evidence type="ECO:0000313" key="2">
    <source>
        <dbReference type="Proteomes" id="UP000235554"/>
    </source>
</evidence>
<evidence type="ECO:0000313" key="1">
    <source>
        <dbReference type="EMBL" id="PMM62133.1"/>
    </source>
</evidence>
<evidence type="ECO:0008006" key="3">
    <source>
        <dbReference type="Google" id="ProtNLM"/>
    </source>
</evidence>
<comment type="caution">
    <text evidence="1">The sequence shown here is derived from an EMBL/GenBank/DDBJ whole genome shotgun (WGS) entry which is preliminary data.</text>
</comment>
<dbReference type="AlphaFoldDB" id="A0A855IVX9"/>